<dbReference type="Gene3D" id="3.30.40.10">
    <property type="entry name" value="Zinc/RING finger domain, C3HC4 (zinc finger)"/>
    <property type="match status" value="1"/>
</dbReference>
<dbReference type="Proteomes" id="UP000070444">
    <property type="component" value="Unassembled WGS sequence"/>
</dbReference>
<evidence type="ECO:0000256" key="9">
    <source>
        <dbReference type="PIRSR" id="PIRSR628651-51"/>
    </source>
</evidence>
<feature type="site" description="Histone H3K4me3 binding" evidence="8">
    <location>
        <position position="161"/>
    </location>
</feature>
<dbReference type="InterPro" id="IPR024610">
    <property type="entry name" value="ING_N_histone-binding"/>
</dbReference>
<protein>
    <recommendedName>
        <fullName evidence="11">Chromatin modification-related protein</fullName>
    </recommendedName>
</protein>
<feature type="binding site" evidence="9">
    <location>
        <position position="194"/>
    </location>
    <ligand>
        <name>Zn(2+)</name>
        <dbReference type="ChEBI" id="CHEBI:29105"/>
        <label>2</label>
    </ligand>
</feature>
<dbReference type="STRING" id="796925.A0A137P7L6"/>
<keyword evidence="15" id="KW-1185">Reference proteome</keyword>
<evidence type="ECO:0000256" key="10">
    <source>
        <dbReference type="PROSITE-ProRule" id="PRU00146"/>
    </source>
</evidence>
<feature type="site" description="Histone H3K4me3 binding" evidence="8">
    <location>
        <position position="173"/>
    </location>
</feature>
<feature type="binding site" evidence="9">
    <location>
        <position position="153"/>
    </location>
    <ligand>
        <name>Zn(2+)</name>
        <dbReference type="ChEBI" id="CHEBI:29105"/>
        <label>1</label>
    </ligand>
</feature>
<dbReference type="SMART" id="SM00249">
    <property type="entry name" value="PHD"/>
    <property type="match status" value="1"/>
</dbReference>
<keyword evidence="12" id="KW-0175">Coiled coil</keyword>
<proteinExistence type="inferred from homology"/>
<comment type="domain">
    <text evidence="11">The PHD-type zinc finger mediates the binding to H3K4me3.</text>
</comment>
<evidence type="ECO:0000256" key="2">
    <source>
        <dbReference type="ARBA" id="ARBA00010210"/>
    </source>
</evidence>
<comment type="subunit">
    <text evidence="11">Component of an histone acetyltransferase complex. Interacts with H3K4me3 and to a lesser extent with H3K4me2.</text>
</comment>
<organism evidence="14 15">
    <name type="scientific">Conidiobolus coronatus (strain ATCC 28846 / CBS 209.66 / NRRL 28638)</name>
    <name type="common">Delacroixia coronata</name>
    <dbReference type="NCBI Taxonomy" id="796925"/>
    <lineage>
        <taxon>Eukaryota</taxon>
        <taxon>Fungi</taxon>
        <taxon>Fungi incertae sedis</taxon>
        <taxon>Zoopagomycota</taxon>
        <taxon>Entomophthoromycotina</taxon>
        <taxon>Entomophthoromycetes</taxon>
        <taxon>Entomophthorales</taxon>
        <taxon>Ancylistaceae</taxon>
        <taxon>Conidiobolus</taxon>
    </lineage>
</organism>
<feature type="binding site" evidence="9">
    <location>
        <position position="164"/>
    </location>
    <ligand>
        <name>Zn(2+)</name>
        <dbReference type="ChEBI" id="CHEBI:29105"/>
        <label>2</label>
    </ligand>
</feature>
<dbReference type="PROSITE" id="PS01359">
    <property type="entry name" value="ZF_PHD_1"/>
    <property type="match status" value="1"/>
</dbReference>
<keyword evidence="6 11" id="KW-0156">Chromatin regulator</keyword>
<evidence type="ECO:0000256" key="5">
    <source>
        <dbReference type="ARBA" id="ARBA00022833"/>
    </source>
</evidence>
<dbReference type="Gene3D" id="6.10.140.1740">
    <property type="match status" value="1"/>
</dbReference>
<evidence type="ECO:0000256" key="6">
    <source>
        <dbReference type="ARBA" id="ARBA00022853"/>
    </source>
</evidence>
<keyword evidence="3 9" id="KW-0479">Metal-binding</keyword>
<keyword evidence="4 10" id="KW-0863">Zinc-finger</keyword>
<keyword evidence="7 11" id="KW-0539">Nucleus</keyword>
<sequence length="201" mass="23527">METTEENIEELYRTLKRNLNLMRELDDQIDDQLIKFIKNTSVFIKDKENRSFEDMQNFISKNTQILHKIDLESQEKLNLSMQSYETTDQSINFLEEQIARAETSIKLGEISPSTPLSHLTMKQLLTPKEIAARKISHSAEIPIDPNEPTYCYCKEVSYGEMVACDDDNCEIEWFHIECVNLKAPPKGSWYCKDCLARRKHR</sequence>
<feature type="coiled-coil region" evidence="12">
    <location>
        <begin position="1"/>
        <end position="28"/>
    </location>
</feature>
<dbReference type="OrthoDB" id="5411773at2759"/>
<dbReference type="GO" id="GO:0005634">
    <property type="term" value="C:nucleus"/>
    <property type="evidence" value="ECO:0007669"/>
    <property type="project" value="UniProtKB-SubCell"/>
</dbReference>
<feature type="binding site" evidence="9">
    <location>
        <position position="169"/>
    </location>
    <ligand>
        <name>Zn(2+)</name>
        <dbReference type="ChEBI" id="CHEBI:29105"/>
        <label>2</label>
    </ligand>
</feature>
<dbReference type="GO" id="GO:0006355">
    <property type="term" value="P:regulation of DNA-templated transcription"/>
    <property type="evidence" value="ECO:0007669"/>
    <property type="project" value="TreeGrafter"/>
</dbReference>
<dbReference type="InterPro" id="IPR011011">
    <property type="entry name" value="Znf_FYVE_PHD"/>
</dbReference>
<dbReference type="PROSITE" id="PS50016">
    <property type="entry name" value="ZF_PHD_2"/>
    <property type="match status" value="1"/>
</dbReference>
<reference evidence="14 15" key="1">
    <citation type="journal article" date="2015" name="Genome Biol. Evol.">
        <title>Phylogenomic analyses indicate that early fungi evolved digesting cell walls of algal ancestors of land plants.</title>
        <authorList>
            <person name="Chang Y."/>
            <person name="Wang S."/>
            <person name="Sekimoto S."/>
            <person name="Aerts A.L."/>
            <person name="Choi C."/>
            <person name="Clum A."/>
            <person name="LaButti K.M."/>
            <person name="Lindquist E.A."/>
            <person name="Yee Ngan C."/>
            <person name="Ohm R.A."/>
            <person name="Salamov A.A."/>
            <person name="Grigoriev I.V."/>
            <person name="Spatafora J.W."/>
            <person name="Berbee M.L."/>
        </authorList>
    </citation>
    <scope>NUCLEOTIDE SEQUENCE [LARGE SCALE GENOMIC DNA]</scope>
    <source>
        <strain evidence="14 15">NRRL 28638</strain>
    </source>
</reference>
<dbReference type="OMA" id="QPKGKWF"/>
<name>A0A137P7L6_CONC2</name>
<evidence type="ECO:0000259" key="13">
    <source>
        <dbReference type="PROSITE" id="PS50016"/>
    </source>
</evidence>
<dbReference type="EMBL" id="KQ964489">
    <property type="protein sequence ID" value="KXN70934.1"/>
    <property type="molecule type" value="Genomic_DNA"/>
</dbReference>
<dbReference type="InterPro" id="IPR019786">
    <property type="entry name" value="Zinc_finger_PHD-type_CS"/>
</dbReference>
<feature type="site" description="Histone H3K4me3 binding" evidence="8">
    <location>
        <position position="150"/>
    </location>
</feature>
<dbReference type="InterPro" id="IPR019787">
    <property type="entry name" value="Znf_PHD-finger"/>
</dbReference>
<feature type="binding site" evidence="9">
    <location>
        <position position="151"/>
    </location>
    <ligand>
        <name>Zn(2+)</name>
        <dbReference type="ChEBI" id="CHEBI:29105"/>
        <label>1</label>
    </ligand>
</feature>
<dbReference type="Pfam" id="PF12998">
    <property type="entry name" value="ING"/>
    <property type="match status" value="1"/>
</dbReference>
<accession>A0A137P7L6</accession>
<feature type="binding site" evidence="9">
    <location>
        <position position="191"/>
    </location>
    <ligand>
        <name>Zn(2+)</name>
        <dbReference type="ChEBI" id="CHEBI:29105"/>
        <label>2</label>
    </ligand>
</feature>
<evidence type="ECO:0000313" key="15">
    <source>
        <dbReference type="Proteomes" id="UP000070444"/>
    </source>
</evidence>
<dbReference type="InterPro" id="IPR013083">
    <property type="entry name" value="Znf_RING/FYVE/PHD"/>
</dbReference>
<dbReference type="FunFam" id="3.30.40.10:FF:000016">
    <property type="entry name" value="Inhibitor of growth protein"/>
    <property type="match status" value="1"/>
</dbReference>
<dbReference type="AlphaFoldDB" id="A0A137P7L6"/>
<evidence type="ECO:0000256" key="1">
    <source>
        <dbReference type="ARBA" id="ARBA00004123"/>
    </source>
</evidence>
<feature type="site" description="Histone H3K4me3 binding" evidence="8">
    <location>
        <position position="165"/>
    </location>
</feature>
<evidence type="ECO:0000256" key="12">
    <source>
        <dbReference type="SAM" id="Coils"/>
    </source>
</evidence>
<comment type="function">
    <text evidence="11">Component of an histone acetyltransferase complex.</text>
</comment>
<dbReference type="SUPFAM" id="SSF57903">
    <property type="entry name" value="FYVE/PHD zinc finger"/>
    <property type="match status" value="1"/>
</dbReference>
<feature type="binding site" evidence="9">
    <location>
        <position position="178"/>
    </location>
    <ligand>
        <name>Zn(2+)</name>
        <dbReference type="ChEBI" id="CHEBI:29105"/>
        <label>1</label>
    </ligand>
</feature>
<dbReference type="GO" id="GO:0008270">
    <property type="term" value="F:zinc ion binding"/>
    <property type="evidence" value="ECO:0007669"/>
    <property type="project" value="UniProtKB-KW"/>
</dbReference>
<gene>
    <name evidence="14" type="ORF">CONCODRAFT_70254</name>
</gene>
<evidence type="ECO:0000256" key="4">
    <source>
        <dbReference type="ARBA" id="ARBA00022771"/>
    </source>
</evidence>
<dbReference type="InterPro" id="IPR001965">
    <property type="entry name" value="Znf_PHD"/>
</dbReference>
<dbReference type="PANTHER" id="PTHR10333:SF42">
    <property type="entry name" value="INHIBITOR OF GROWTH PROTEIN 5"/>
    <property type="match status" value="1"/>
</dbReference>
<feature type="domain" description="PHD-type" evidence="13">
    <location>
        <begin position="148"/>
        <end position="197"/>
    </location>
</feature>
<comment type="similarity">
    <text evidence="2 11">Belongs to the ING family.</text>
</comment>
<keyword evidence="5 9" id="KW-0862">Zinc</keyword>
<evidence type="ECO:0000313" key="14">
    <source>
        <dbReference type="EMBL" id="KXN70934.1"/>
    </source>
</evidence>
<evidence type="ECO:0000256" key="7">
    <source>
        <dbReference type="ARBA" id="ARBA00023242"/>
    </source>
</evidence>
<dbReference type="InterPro" id="IPR028651">
    <property type="entry name" value="ING_fam"/>
</dbReference>
<feature type="binding site" evidence="9">
    <location>
        <position position="175"/>
    </location>
    <ligand>
        <name>Zn(2+)</name>
        <dbReference type="ChEBI" id="CHEBI:29105"/>
        <label>1</label>
    </ligand>
</feature>
<evidence type="ECO:0000256" key="8">
    <source>
        <dbReference type="PIRSR" id="PIRSR628651-50"/>
    </source>
</evidence>
<evidence type="ECO:0000256" key="3">
    <source>
        <dbReference type="ARBA" id="ARBA00022723"/>
    </source>
</evidence>
<dbReference type="GO" id="GO:0006325">
    <property type="term" value="P:chromatin organization"/>
    <property type="evidence" value="ECO:0007669"/>
    <property type="project" value="UniProtKB-KW"/>
</dbReference>
<comment type="subcellular location">
    <subcellularLocation>
        <location evidence="1 11">Nucleus</location>
    </subcellularLocation>
</comment>
<dbReference type="CDD" id="cd16859">
    <property type="entry name" value="ING_ING4_5"/>
    <property type="match status" value="1"/>
</dbReference>
<dbReference type="CDD" id="cd15505">
    <property type="entry name" value="PHD_ING"/>
    <property type="match status" value="1"/>
</dbReference>
<evidence type="ECO:0000256" key="11">
    <source>
        <dbReference type="RuleBase" id="RU361213"/>
    </source>
</evidence>
<dbReference type="PANTHER" id="PTHR10333">
    <property type="entry name" value="INHIBITOR OF GROWTH PROTEIN"/>
    <property type="match status" value="1"/>
</dbReference>